<reference evidence="2" key="1">
    <citation type="journal article" date="2011" name="Plant Physiol.">
        <title>Comprehensive sequence analysis of 24,783 barley full-length cDNAs derived from 12 clone libraries.</title>
        <authorList>
            <person name="Matsumoto T."/>
            <person name="Tanaka T."/>
            <person name="Sakai H."/>
            <person name="Amano N."/>
            <person name="Kanamori H."/>
            <person name="Kurita K."/>
            <person name="Kikuta A."/>
            <person name="Kamiya K."/>
            <person name="Yamamoto M."/>
            <person name="Ikawa H."/>
            <person name="Fujii N."/>
            <person name="Hori K."/>
            <person name="Itoh T."/>
            <person name="Sato K."/>
        </authorList>
    </citation>
    <scope>NUCLEOTIDE SEQUENCE</scope>
    <source>
        <tissue evidence="2">Flower</tissue>
    </source>
</reference>
<feature type="compositionally biased region" description="Low complexity" evidence="1">
    <location>
        <begin position="22"/>
        <end position="34"/>
    </location>
</feature>
<feature type="region of interest" description="Disordered" evidence="1">
    <location>
        <begin position="1"/>
        <end position="34"/>
    </location>
</feature>
<proteinExistence type="evidence at transcript level"/>
<feature type="compositionally biased region" description="Basic and acidic residues" evidence="1">
    <location>
        <begin position="1"/>
        <end position="12"/>
    </location>
</feature>
<accession>F2EET5</accession>
<dbReference type="Gramene" id="HORVU.MOREX.r2.7HG0607410.1">
    <property type="protein sequence ID" value="HORVU.MOREX.r2.7HG0607410.1.CDS.1"/>
    <property type="gene ID" value="HORVU.MOREX.r2.7HG0607410"/>
</dbReference>
<evidence type="ECO:0000313" key="2">
    <source>
        <dbReference type="EMBL" id="BAK05857.1"/>
    </source>
</evidence>
<dbReference type="EMBL" id="AK374661">
    <property type="protein sequence ID" value="BAK05857.1"/>
    <property type="molecule type" value="mRNA"/>
</dbReference>
<dbReference type="GeneID" id="123412389"/>
<sequence length="94" mass="9783">MCDGRGCKRESAVRASLRPGERQAASAAGGLGRGRNCAATETAAAVADQTVTARTSSWKKAEPEVRRRATGAAAGAAEIARTEKLLFLLLWGPN</sequence>
<dbReference type="KEGG" id="hvg:123412389"/>
<dbReference type="RefSeq" id="XP_044961270.1">
    <property type="nucleotide sequence ID" value="XM_045105335.1"/>
</dbReference>
<name>F2EET5_HORVV</name>
<dbReference type="AlphaFoldDB" id="F2EET5"/>
<protein>
    <submittedName>
        <fullName evidence="2">Predicted protein</fullName>
    </submittedName>
</protein>
<evidence type="ECO:0000256" key="1">
    <source>
        <dbReference type="SAM" id="MobiDB-lite"/>
    </source>
</evidence>
<organism evidence="2">
    <name type="scientific">Hordeum vulgare subsp. vulgare</name>
    <name type="common">Domesticated barley</name>
    <dbReference type="NCBI Taxonomy" id="112509"/>
    <lineage>
        <taxon>Eukaryota</taxon>
        <taxon>Viridiplantae</taxon>
        <taxon>Streptophyta</taxon>
        <taxon>Embryophyta</taxon>
        <taxon>Tracheophyta</taxon>
        <taxon>Spermatophyta</taxon>
        <taxon>Magnoliopsida</taxon>
        <taxon>Liliopsida</taxon>
        <taxon>Poales</taxon>
        <taxon>Poaceae</taxon>
        <taxon>BOP clade</taxon>
        <taxon>Pooideae</taxon>
        <taxon>Triticodae</taxon>
        <taxon>Triticeae</taxon>
        <taxon>Hordeinae</taxon>
        <taxon>Hordeum</taxon>
    </lineage>
</organism>